<evidence type="ECO:0000313" key="3">
    <source>
        <dbReference type="Proteomes" id="UP001156140"/>
    </source>
</evidence>
<evidence type="ECO:0000313" key="2">
    <source>
        <dbReference type="EMBL" id="MCI0127957.1"/>
    </source>
</evidence>
<accession>A0AA41QN82</accession>
<evidence type="ECO:0000259" key="1">
    <source>
        <dbReference type="Pfam" id="PF06445"/>
    </source>
</evidence>
<dbReference type="InterPro" id="IPR029442">
    <property type="entry name" value="GyrI-like"/>
</dbReference>
<dbReference type="EMBL" id="JALAZD010000001">
    <property type="protein sequence ID" value="MCI0127957.1"/>
    <property type="molecule type" value="Genomic_DNA"/>
</dbReference>
<dbReference type="InterPro" id="IPR008319">
    <property type="entry name" value="GyrI-like_CCH_Lin2189-like"/>
</dbReference>
<dbReference type="Pfam" id="PF06445">
    <property type="entry name" value="GyrI-like"/>
    <property type="match status" value="1"/>
</dbReference>
<protein>
    <submittedName>
        <fullName evidence="2">GyrI-like domain-containing protein</fullName>
    </submittedName>
</protein>
<dbReference type="PIRSF" id="PIRSF031644">
    <property type="entry name" value="UCP031644"/>
    <property type="match status" value="1"/>
</dbReference>
<dbReference type="Proteomes" id="UP001156140">
    <property type="component" value="Unassembled WGS sequence"/>
</dbReference>
<reference evidence="2" key="1">
    <citation type="submission" date="2022-03" db="EMBL/GenBank/DDBJ databases">
        <title>The complete genome sequence of a Methyloterrigena soli.</title>
        <authorList>
            <person name="Zi Z."/>
        </authorList>
    </citation>
    <scope>NUCLEOTIDE SEQUENCE</scope>
    <source>
        <strain evidence="2">M48</strain>
    </source>
</reference>
<dbReference type="InterPro" id="IPR011256">
    <property type="entry name" value="Reg_factor_effector_dom_sf"/>
</dbReference>
<keyword evidence="3" id="KW-1185">Reference proteome</keyword>
<dbReference type="Gene3D" id="3.20.80.10">
    <property type="entry name" value="Regulatory factor, effector binding domain"/>
    <property type="match status" value="1"/>
</dbReference>
<name>A0AA41QN82_9HYPH</name>
<feature type="domain" description="GyrI-like small molecule binding" evidence="1">
    <location>
        <begin position="22"/>
        <end position="199"/>
    </location>
</feature>
<dbReference type="RefSeq" id="WP_281736251.1">
    <property type="nucleotide sequence ID" value="NZ_JAKETQ010000001.1"/>
</dbReference>
<gene>
    <name evidence="2" type="ORF">ML536_14100</name>
</gene>
<comment type="caution">
    <text evidence="2">The sequence shown here is derived from an EMBL/GenBank/DDBJ whole genome shotgun (WGS) entry which is preliminary data.</text>
</comment>
<dbReference type="AlphaFoldDB" id="A0AA41QN82"/>
<proteinExistence type="predicted"/>
<sequence>MSDKIDFRKSLKTLYQPSAKAFELIEVPAMQFVMVDGAGNPNTAEAYKHALEWLYAASYALKFAVRHATGQDYVVPPLEGLWWSEDMESFIRRDKDRWRWTMMIMAPDFASAALYEAAVEKARGKLGESPASLRLERYEEGLSVQILHIGSYDDEGPTLARLHDEFMPQNGLVATGHHHEIYLSDARKTAPEKLKTILRQPVARA</sequence>
<dbReference type="SUPFAM" id="SSF55136">
    <property type="entry name" value="Probable bacterial effector-binding domain"/>
    <property type="match status" value="1"/>
</dbReference>
<organism evidence="2 3">
    <name type="scientific">Paradevosia shaoguanensis</name>
    <dbReference type="NCBI Taxonomy" id="1335043"/>
    <lineage>
        <taxon>Bacteria</taxon>
        <taxon>Pseudomonadati</taxon>
        <taxon>Pseudomonadota</taxon>
        <taxon>Alphaproteobacteria</taxon>
        <taxon>Hyphomicrobiales</taxon>
        <taxon>Devosiaceae</taxon>
        <taxon>Paradevosia</taxon>
    </lineage>
</organism>